<comment type="catalytic activity">
    <reaction evidence="9">
        <text>Release of signal peptides from bacterial membrane prolipoproteins. Hydrolyzes -Xaa-Yaa-Zaa-|-(S,diacylglyceryl)Cys-, in which Xaa is hydrophobic (preferably Leu), and Yaa (Ala or Ser) and Zaa (Gly or Ala) have small, neutral side chains.</text>
        <dbReference type="EC" id="3.4.23.36"/>
    </reaction>
</comment>
<dbReference type="InterPro" id="IPR001872">
    <property type="entry name" value="Peptidase_A8"/>
</dbReference>
<evidence type="ECO:0000256" key="4">
    <source>
        <dbReference type="ARBA" id="ARBA00022692"/>
    </source>
</evidence>
<keyword evidence="5 9" id="KW-0064">Aspartyl protease</keyword>
<reference evidence="11 12" key="1">
    <citation type="submission" date="2019-02" db="EMBL/GenBank/DDBJ databases">
        <title>Genomic Encyclopedia of Type Strains, Phase IV (KMG-IV): sequencing the most valuable type-strain genomes for metagenomic binning, comparative biology and taxonomic classification.</title>
        <authorList>
            <person name="Goeker M."/>
        </authorList>
    </citation>
    <scope>NUCLEOTIDE SEQUENCE [LARGE SCALE GENOMIC DNA]</scope>
    <source>
        <strain evidence="11 12">DSM 17196</strain>
    </source>
</reference>
<comment type="caution">
    <text evidence="11">The sequence shown here is derived from an EMBL/GenBank/DDBJ whole genome shotgun (WGS) entry which is preliminary data.</text>
</comment>
<dbReference type="EC" id="3.4.23.36" evidence="9"/>
<proteinExistence type="inferred from homology"/>
<accession>A0A4Q7PFZ8</accession>
<protein>
    <recommendedName>
        <fullName evidence="9">Lipoprotein signal peptidase</fullName>
        <ecNumber evidence="9">3.4.23.36</ecNumber>
    </recommendedName>
    <alternativeName>
        <fullName evidence="9">Prolipoprotein signal peptidase</fullName>
    </alternativeName>
    <alternativeName>
        <fullName evidence="9">Signal peptidase II</fullName>
        <shortName evidence="9">SPase II</shortName>
    </alternativeName>
</protein>
<feature type="transmembrane region" description="Helical" evidence="9">
    <location>
        <begin position="90"/>
        <end position="108"/>
    </location>
</feature>
<name>A0A4Q7PFZ8_9FLAO</name>
<feature type="transmembrane region" description="Helical" evidence="9">
    <location>
        <begin position="174"/>
        <end position="193"/>
    </location>
</feature>
<dbReference type="HAMAP" id="MF_00161">
    <property type="entry name" value="LspA"/>
    <property type="match status" value="1"/>
</dbReference>
<keyword evidence="8 9" id="KW-0472">Membrane</keyword>
<keyword evidence="2 9" id="KW-1003">Cell membrane</keyword>
<evidence type="ECO:0000256" key="1">
    <source>
        <dbReference type="ARBA" id="ARBA00006139"/>
    </source>
</evidence>
<dbReference type="GO" id="GO:0004190">
    <property type="term" value="F:aspartic-type endopeptidase activity"/>
    <property type="evidence" value="ECO:0007669"/>
    <property type="project" value="UniProtKB-UniRule"/>
</dbReference>
<keyword evidence="4 9" id="KW-0812">Transmembrane</keyword>
<dbReference type="RefSeq" id="WP_130285248.1">
    <property type="nucleotide sequence ID" value="NZ_SGXE01000001.1"/>
</dbReference>
<dbReference type="Proteomes" id="UP000292262">
    <property type="component" value="Unassembled WGS sequence"/>
</dbReference>
<keyword evidence="7 9" id="KW-1133">Transmembrane helix</keyword>
<evidence type="ECO:0000256" key="8">
    <source>
        <dbReference type="ARBA" id="ARBA00023136"/>
    </source>
</evidence>
<dbReference type="Pfam" id="PF01252">
    <property type="entry name" value="Peptidase_A8"/>
    <property type="match status" value="1"/>
</dbReference>
<evidence type="ECO:0000256" key="9">
    <source>
        <dbReference type="HAMAP-Rule" id="MF_00161"/>
    </source>
</evidence>
<dbReference type="GO" id="GO:0006508">
    <property type="term" value="P:proteolysis"/>
    <property type="evidence" value="ECO:0007669"/>
    <property type="project" value="UniProtKB-KW"/>
</dbReference>
<evidence type="ECO:0000313" key="11">
    <source>
        <dbReference type="EMBL" id="RZS99406.1"/>
    </source>
</evidence>
<dbReference type="PANTHER" id="PTHR33695">
    <property type="entry name" value="LIPOPROTEIN SIGNAL PEPTIDASE"/>
    <property type="match status" value="1"/>
</dbReference>
<comment type="function">
    <text evidence="9">This protein specifically catalyzes the removal of signal peptides from prolipoproteins.</text>
</comment>
<organism evidence="11 12">
    <name type="scientific">Aquimarina brevivitae</name>
    <dbReference type="NCBI Taxonomy" id="323412"/>
    <lineage>
        <taxon>Bacteria</taxon>
        <taxon>Pseudomonadati</taxon>
        <taxon>Bacteroidota</taxon>
        <taxon>Flavobacteriia</taxon>
        <taxon>Flavobacteriales</taxon>
        <taxon>Flavobacteriaceae</taxon>
        <taxon>Aquimarina</taxon>
    </lineage>
</organism>
<dbReference type="NCBIfam" id="NF011369">
    <property type="entry name" value="PRK14788.1"/>
    <property type="match status" value="1"/>
</dbReference>
<comment type="caution">
    <text evidence="9">Lacks conserved residue(s) required for the propagation of feature annotation.</text>
</comment>
<comment type="similarity">
    <text evidence="1 9 10">Belongs to the peptidase A8 family.</text>
</comment>
<dbReference type="UniPathway" id="UPA00665"/>
<evidence type="ECO:0000256" key="6">
    <source>
        <dbReference type="ARBA" id="ARBA00022801"/>
    </source>
</evidence>
<dbReference type="EMBL" id="SGXE01000001">
    <property type="protein sequence ID" value="RZS99406.1"/>
    <property type="molecule type" value="Genomic_DNA"/>
</dbReference>
<feature type="active site" evidence="9">
    <location>
        <position position="179"/>
    </location>
</feature>
<evidence type="ECO:0000313" key="12">
    <source>
        <dbReference type="Proteomes" id="UP000292262"/>
    </source>
</evidence>
<comment type="pathway">
    <text evidence="9">Protein modification; lipoprotein biosynthesis (signal peptide cleavage).</text>
</comment>
<keyword evidence="3 9" id="KW-0645">Protease</keyword>
<feature type="active site" evidence="9">
    <location>
        <position position="145"/>
    </location>
</feature>
<evidence type="ECO:0000256" key="5">
    <source>
        <dbReference type="ARBA" id="ARBA00022750"/>
    </source>
</evidence>
<keyword evidence="6 9" id="KW-0378">Hydrolase</keyword>
<evidence type="ECO:0000256" key="7">
    <source>
        <dbReference type="ARBA" id="ARBA00022989"/>
    </source>
</evidence>
<dbReference type="AlphaFoldDB" id="A0A4Q7PFZ8"/>
<sequence length="201" mass="22702">MSLKKSILVIVLVLLIDQISKIYIKTNFALHEQVTVFSWLKIVFVENKGMAWGFELPGSYGKLVLTLFRLIAICGIAYWLYDSVKKNSPAILTFCIALIFAGAFGNIIDSVFYGVLFSKSTQIDIATFMPEGGGYEDVFYGKVVDMIQFTFYDDTLPEWIPFWGGEHFSFFDPVFNIADSAISIGVFLLVVFYKKAFPKQA</sequence>
<dbReference type="GO" id="GO:0005886">
    <property type="term" value="C:plasma membrane"/>
    <property type="evidence" value="ECO:0007669"/>
    <property type="project" value="UniProtKB-SubCell"/>
</dbReference>
<keyword evidence="12" id="KW-1185">Reference proteome</keyword>
<feature type="transmembrane region" description="Helical" evidence="9">
    <location>
        <begin position="60"/>
        <end position="81"/>
    </location>
</feature>
<dbReference type="OrthoDB" id="9810259at2"/>
<gene>
    <name evidence="9" type="primary">lspA</name>
    <name evidence="11" type="ORF">EV197_0616</name>
</gene>
<dbReference type="PRINTS" id="PR00781">
    <property type="entry name" value="LIPOSIGPTASE"/>
</dbReference>
<dbReference type="PANTHER" id="PTHR33695:SF1">
    <property type="entry name" value="LIPOPROTEIN SIGNAL PEPTIDASE"/>
    <property type="match status" value="1"/>
</dbReference>
<evidence type="ECO:0000256" key="3">
    <source>
        <dbReference type="ARBA" id="ARBA00022670"/>
    </source>
</evidence>
<evidence type="ECO:0000256" key="2">
    <source>
        <dbReference type="ARBA" id="ARBA00022475"/>
    </source>
</evidence>
<comment type="subcellular location">
    <subcellularLocation>
        <location evidence="9">Cell membrane</location>
        <topology evidence="9">Multi-pass membrane protein</topology>
    </subcellularLocation>
</comment>
<evidence type="ECO:0000256" key="10">
    <source>
        <dbReference type="RuleBase" id="RU004181"/>
    </source>
</evidence>